<name>A0A813K5P0_POLGL</name>
<accession>A0A813K5P0</accession>
<dbReference type="EMBL" id="CAJNNW010027549">
    <property type="protein sequence ID" value="CAE8691959.1"/>
    <property type="molecule type" value="Genomic_DNA"/>
</dbReference>
<keyword evidence="1" id="KW-0812">Transmembrane</keyword>
<sequence>MDISSRSGFVHHDNPYLTALLVIGSSFFNIIILNLIIAVYGNEYDKVEHDSPLLFQHSRARNCVMYTLTCDVFSWRGRAFQLLLYAAATLLQVVSVCARSSECVFSCVHAPSSRVLPES</sequence>
<proteinExistence type="predicted"/>
<protein>
    <submittedName>
        <fullName evidence="3">Uncharacterized protein</fullName>
    </submittedName>
</protein>
<organism evidence="3 4">
    <name type="scientific">Polarella glacialis</name>
    <name type="common">Dinoflagellate</name>
    <dbReference type="NCBI Taxonomy" id="89957"/>
    <lineage>
        <taxon>Eukaryota</taxon>
        <taxon>Sar</taxon>
        <taxon>Alveolata</taxon>
        <taxon>Dinophyceae</taxon>
        <taxon>Suessiales</taxon>
        <taxon>Suessiaceae</taxon>
        <taxon>Polarella</taxon>
    </lineage>
</organism>
<keyword evidence="1" id="KW-0472">Membrane</keyword>
<comment type="caution">
    <text evidence="3">The sequence shown here is derived from an EMBL/GenBank/DDBJ whole genome shotgun (WGS) entry which is preliminary data.</text>
</comment>
<evidence type="ECO:0000313" key="5">
    <source>
        <dbReference type="Proteomes" id="UP000654075"/>
    </source>
</evidence>
<evidence type="ECO:0000313" key="4">
    <source>
        <dbReference type="Proteomes" id="UP000626109"/>
    </source>
</evidence>
<reference evidence="3" key="1">
    <citation type="submission" date="2021-02" db="EMBL/GenBank/DDBJ databases">
        <authorList>
            <person name="Dougan E. K."/>
            <person name="Rhodes N."/>
            <person name="Thang M."/>
            <person name="Chan C."/>
        </authorList>
    </citation>
    <scope>NUCLEOTIDE SEQUENCE</scope>
</reference>
<keyword evidence="5" id="KW-1185">Reference proteome</keyword>
<feature type="transmembrane region" description="Helical" evidence="1">
    <location>
        <begin position="16"/>
        <end position="40"/>
    </location>
</feature>
<keyword evidence="1" id="KW-1133">Transmembrane helix</keyword>
<dbReference type="Proteomes" id="UP000626109">
    <property type="component" value="Unassembled WGS sequence"/>
</dbReference>
<dbReference type="OrthoDB" id="411104at2759"/>
<dbReference type="Proteomes" id="UP000654075">
    <property type="component" value="Unassembled WGS sequence"/>
</dbReference>
<gene>
    <name evidence="2" type="ORF">PGLA1383_LOCUS53681</name>
    <name evidence="3" type="ORF">PGLA2088_LOCUS27663</name>
</gene>
<dbReference type="EMBL" id="CAJNNV010031983">
    <property type="protein sequence ID" value="CAE8638511.1"/>
    <property type="molecule type" value="Genomic_DNA"/>
</dbReference>
<dbReference type="AlphaFoldDB" id="A0A813K5P0"/>
<evidence type="ECO:0000256" key="1">
    <source>
        <dbReference type="SAM" id="Phobius"/>
    </source>
</evidence>
<evidence type="ECO:0000313" key="3">
    <source>
        <dbReference type="EMBL" id="CAE8691959.1"/>
    </source>
</evidence>
<evidence type="ECO:0000313" key="2">
    <source>
        <dbReference type="EMBL" id="CAE8638511.1"/>
    </source>
</evidence>